<accession>A0A0F4ZE71</accession>
<keyword evidence="1" id="KW-1133">Transmembrane helix</keyword>
<dbReference type="EMBL" id="LAEV01001407">
    <property type="protein sequence ID" value="KKA28193.1"/>
    <property type="molecule type" value="Genomic_DNA"/>
</dbReference>
<keyword evidence="3" id="KW-1185">Reference proteome</keyword>
<feature type="transmembrane region" description="Helical" evidence="1">
    <location>
        <begin position="154"/>
        <end position="171"/>
    </location>
</feature>
<reference evidence="2 3" key="1">
    <citation type="submission" date="2015-03" db="EMBL/GenBank/DDBJ databases">
        <authorList>
            <person name="Radwan O."/>
            <person name="Al-Naeli F.A."/>
            <person name="Rendon G.A."/>
            <person name="Fields C."/>
        </authorList>
    </citation>
    <scope>NUCLEOTIDE SEQUENCE [LARGE SCALE GENOMIC DNA]</scope>
    <source>
        <strain evidence="2">CR-DP1</strain>
    </source>
</reference>
<dbReference type="Gene3D" id="1.20.120.1630">
    <property type="match status" value="1"/>
</dbReference>
<dbReference type="PANTHER" id="PTHR32251:SF23">
    <property type="entry name" value="3-OXO-5-ALPHA-STEROID 4-DEHYDROGENASE (DUF1295)"/>
    <property type="match status" value="1"/>
</dbReference>
<evidence type="ECO:0000313" key="3">
    <source>
        <dbReference type="Proteomes" id="UP000033483"/>
    </source>
</evidence>
<organism evidence="2 3">
    <name type="scientific">Thielaviopsis punctulata</name>
    <dbReference type="NCBI Taxonomy" id="72032"/>
    <lineage>
        <taxon>Eukaryota</taxon>
        <taxon>Fungi</taxon>
        <taxon>Dikarya</taxon>
        <taxon>Ascomycota</taxon>
        <taxon>Pezizomycotina</taxon>
        <taxon>Sordariomycetes</taxon>
        <taxon>Hypocreomycetidae</taxon>
        <taxon>Microascales</taxon>
        <taxon>Ceratocystidaceae</taxon>
        <taxon>Thielaviopsis</taxon>
    </lineage>
</organism>
<evidence type="ECO:0008006" key="4">
    <source>
        <dbReference type="Google" id="ProtNLM"/>
    </source>
</evidence>
<keyword evidence="1" id="KW-0812">Transmembrane</keyword>
<feature type="transmembrane region" description="Helical" evidence="1">
    <location>
        <begin position="202"/>
        <end position="218"/>
    </location>
</feature>
<comment type="caution">
    <text evidence="2">The sequence shown here is derived from an EMBL/GenBank/DDBJ whole genome shotgun (WGS) entry which is preliminary data.</text>
</comment>
<dbReference type="InterPro" id="IPR010721">
    <property type="entry name" value="UstE-like"/>
</dbReference>
<evidence type="ECO:0000313" key="2">
    <source>
        <dbReference type="EMBL" id="KKA28193.1"/>
    </source>
</evidence>
<dbReference type="PANTHER" id="PTHR32251">
    <property type="entry name" value="3-OXO-5-ALPHA-STEROID 4-DEHYDROGENASE"/>
    <property type="match status" value="1"/>
</dbReference>
<keyword evidence="1" id="KW-0472">Membrane</keyword>
<dbReference type="GO" id="GO:0016020">
    <property type="term" value="C:membrane"/>
    <property type="evidence" value="ECO:0007669"/>
    <property type="project" value="TreeGrafter"/>
</dbReference>
<dbReference type="Pfam" id="PF06966">
    <property type="entry name" value="DUF1295"/>
    <property type="match status" value="1"/>
</dbReference>
<feature type="transmembrane region" description="Helical" evidence="1">
    <location>
        <begin position="59"/>
        <end position="77"/>
    </location>
</feature>
<gene>
    <name evidence="2" type="ORF">TD95_003716</name>
</gene>
<sequence>MSFPAVSSIQDCANFSLVVKPFIPQLLNLPTQLFDAVATDKDGSVFTRLVNLYVGTNPLVSSFAGSLVVAVLVLVVSEVNQNFSQIDRLWSILPNLYVLHYSIWARVSGLPHERIDLAAFATTLWSIRLTYNYWRKGGYERGSEDYRWEIVRGYVSRPVFFVFNVSFISLYQSVLLFLFSSVPAYLIFLAGTFDVYIHGGDLAYFVICALLVTLEYFADGQQWNYQTAKREYQATGKVAPGYTKDELDRGFITRGLWAFMRHPNFVGEQMFWYTLYQWSCLATQDYAWWAFSGSCLLILLFQGSTALTESITASKYAEYKDYQNQVGMFFPLGFAGYKPLPTKGPEADKSSEGKKQK</sequence>
<proteinExistence type="predicted"/>
<dbReference type="AlphaFoldDB" id="A0A0F4ZE71"/>
<name>A0A0F4ZE71_9PEZI</name>
<dbReference type="OrthoDB" id="201504at2759"/>
<evidence type="ECO:0000256" key="1">
    <source>
        <dbReference type="SAM" id="Phobius"/>
    </source>
</evidence>
<dbReference type="Proteomes" id="UP000033483">
    <property type="component" value="Unassembled WGS sequence"/>
</dbReference>
<protein>
    <recommendedName>
        <fullName evidence="4">Steroid 5-alpha reductase C-terminal domain-containing protein</fullName>
    </recommendedName>
</protein>